<dbReference type="SUPFAM" id="SSF54695">
    <property type="entry name" value="POZ domain"/>
    <property type="match status" value="1"/>
</dbReference>
<dbReference type="EMBL" id="KB469310">
    <property type="protein sequence ID" value="EPQ51456.1"/>
    <property type="molecule type" value="Genomic_DNA"/>
</dbReference>
<evidence type="ECO:0000256" key="5">
    <source>
        <dbReference type="SAM" id="Phobius"/>
    </source>
</evidence>
<evidence type="ECO:0000256" key="3">
    <source>
        <dbReference type="ARBA" id="ARBA00021347"/>
    </source>
</evidence>
<dbReference type="OMA" id="AMVSPII"/>
<accession>S7PUG8</accession>
<sequence>MSGDVEMRDGAQAADDWVLITTQEGFSFMVKRKVALISGTLRNMLSTESNFREAILSVCDIPDTRAAVVEKLCEYMAYKALYENTPPKEEVPDFTERIPPELALELLVAADYYEGKCLSVSLILVLTVMGMFSVAGFVGSNDLCVHIL</sequence>
<dbReference type="STRING" id="670483.S7PUG8"/>
<evidence type="ECO:0000313" key="7">
    <source>
        <dbReference type="Proteomes" id="UP000030669"/>
    </source>
</evidence>
<keyword evidence="5" id="KW-0812">Transmembrane</keyword>
<reference evidence="6 7" key="1">
    <citation type="journal article" date="2012" name="Science">
        <title>The Paleozoic origin of enzymatic lignin decomposition reconstructed from 31 fungal genomes.</title>
        <authorList>
            <person name="Floudas D."/>
            <person name="Binder M."/>
            <person name="Riley R."/>
            <person name="Barry K."/>
            <person name="Blanchette R.A."/>
            <person name="Henrissat B."/>
            <person name="Martinez A.T."/>
            <person name="Otillar R."/>
            <person name="Spatafora J.W."/>
            <person name="Yadav J.S."/>
            <person name="Aerts A."/>
            <person name="Benoit I."/>
            <person name="Boyd A."/>
            <person name="Carlson A."/>
            <person name="Copeland A."/>
            <person name="Coutinho P.M."/>
            <person name="de Vries R.P."/>
            <person name="Ferreira P."/>
            <person name="Findley K."/>
            <person name="Foster B."/>
            <person name="Gaskell J."/>
            <person name="Glotzer D."/>
            <person name="Gorecki P."/>
            <person name="Heitman J."/>
            <person name="Hesse C."/>
            <person name="Hori C."/>
            <person name="Igarashi K."/>
            <person name="Jurgens J.A."/>
            <person name="Kallen N."/>
            <person name="Kersten P."/>
            <person name="Kohler A."/>
            <person name="Kuees U."/>
            <person name="Kumar T.K.A."/>
            <person name="Kuo A."/>
            <person name="LaButti K."/>
            <person name="Larrondo L.F."/>
            <person name="Lindquist E."/>
            <person name="Ling A."/>
            <person name="Lombard V."/>
            <person name="Lucas S."/>
            <person name="Lundell T."/>
            <person name="Martin R."/>
            <person name="McLaughlin D.J."/>
            <person name="Morgenstern I."/>
            <person name="Morin E."/>
            <person name="Murat C."/>
            <person name="Nagy L.G."/>
            <person name="Nolan M."/>
            <person name="Ohm R.A."/>
            <person name="Patyshakuliyeva A."/>
            <person name="Rokas A."/>
            <person name="Ruiz-Duenas F.J."/>
            <person name="Sabat G."/>
            <person name="Salamov A."/>
            <person name="Samejima M."/>
            <person name="Schmutz J."/>
            <person name="Slot J.C."/>
            <person name="St John F."/>
            <person name="Stenlid J."/>
            <person name="Sun H."/>
            <person name="Sun S."/>
            <person name="Syed K."/>
            <person name="Tsang A."/>
            <person name="Wiebenga A."/>
            <person name="Young D."/>
            <person name="Pisabarro A."/>
            <person name="Eastwood D.C."/>
            <person name="Martin F."/>
            <person name="Cullen D."/>
            <person name="Grigoriev I.V."/>
            <person name="Hibbett D.S."/>
        </authorList>
    </citation>
    <scope>NUCLEOTIDE SEQUENCE [LARGE SCALE GENOMIC DNA]</scope>
    <source>
        <strain evidence="6 7">ATCC 11539</strain>
    </source>
</reference>
<dbReference type="SMART" id="SM00512">
    <property type="entry name" value="Skp1"/>
    <property type="match status" value="1"/>
</dbReference>
<dbReference type="GO" id="GO:0005634">
    <property type="term" value="C:nucleus"/>
    <property type="evidence" value="ECO:0007669"/>
    <property type="project" value="UniProtKB-SubCell"/>
</dbReference>
<dbReference type="RefSeq" id="XP_007869932.1">
    <property type="nucleotide sequence ID" value="XM_007871741.1"/>
</dbReference>
<evidence type="ECO:0000313" key="6">
    <source>
        <dbReference type="EMBL" id="EPQ51456.1"/>
    </source>
</evidence>
<dbReference type="KEGG" id="gtr:GLOTRDRAFT_132826"/>
<name>S7PUG8_GLOTA</name>
<protein>
    <recommendedName>
        <fullName evidence="3">Elongin-C</fullName>
    </recommendedName>
</protein>
<organism evidence="6 7">
    <name type="scientific">Gloeophyllum trabeum (strain ATCC 11539 / FP-39264 / Madison 617)</name>
    <name type="common">Brown rot fungus</name>
    <dbReference type="NCBI Taxonomy" id="670483"/>
    <lineage>
        <taxon>Eukaryota</taxon>
        <taxon>Fungi</taxon>
        <taxon>Dikarya</taxon>
        <taxon>Basidiomycota</taxon>
        <taxon>Agaricomycotina</taxon>
        <taxon>Agaricomycetes</taxon>
        <taxon>Gloeophyllales</taxon>
        <taxon>Gloeophyllaceae</taxon>
        <taxon>Gloeophyllum</taxon>
    </lineage>
</organism>
<comment type="similarity">
    <text evidence="2">Belongs to the SKP1 family.</text>
</comment>
<dbReference type="GO" id="GO:0006511">
    <property type="term" value="P:ubiquitin-dependent protein catabolic process"/>
    <property type="evidence" value="ECO:0007669"/>
    <property type="project" value="InterPro"/>
</dbReference>
<gene>
    <name evidence="6" type="ORF">GLOTRDRAFT_132826</name>
</gene>
<keyword evidence="7" id="KW-1185">Reference proteome</keyword>
<feature type="transmembrane region" description="Helical" evidence="5">
    <location>
        <begin position="117"/>
        <end position="138"/>
    </location>
</feature>
<dbReference type="InterPro" id="IPR011333">
    <property type="entry name" value="SKP1/BTB/POZ_sf"/>
</dbReference>
<proteinExistence type="inferred from homology"/>
<keyword evidence="5" id="KW-0472">Membrane</keyword>
<evidence type="ECO:0000256" key="2">
    <source>
        <dbReference type="ARBA" id="ARBA00009993"/>
    </source>
</evidence>
<keyword evidence="4" id="KW-0539">Nucleus</keyword>
<dbReference type="HOGENOM" id="CLU_130038_2_0_1"/>
<keyword evidence="5" id="KW-1133">Transmembrane helix</keyword>
<dbReference type="FunFam" id="3.30.710.10:FF:000035">
    <property type="entry name" value="Elongin C transcription elongation factor"/>
    <property type="match status" value="1"/>
</dbReference>
<comment type="subcellular location">
    <subcellularLocation>
        <location evidence="1">Nucleus</location>
    </subcellularLocation>
</comment>
<dbReference type="eggNOG" id="KOG3473">
    <property type="taxonomic scope" value="Eukaryota"/>
</dbReference>
<evidence type="ECO:0000256" key="4">
    <source>
        <dbReference type="ARBA" id="ARBA00023242"/>
    </source>
</evidence>
<dbReference type="InterPro" id="IPR001232">
    <property type="entry name" value="SKP1-like"/>
</dbReference>
<dbReference type="GeneID" id="19302581"/>
<dbReference type="Gene3D" id="3.30.710.10">
    <property type="entry name" value="Potassium Channel Kv1.1, Chain A"/>
    <property type="match status" value="1"/>
</dbReference>
<dbReference type="Proteomes" id="UP000030669">
    <property type="component" value="Unassembled WGS sequence"/>
</dbReference>
<dbReference type="InterPro" id="IPR039948">
    <property type="entry name" value="ELC1"/>
</dbReference>
<dbReference type="AlphaFoldDB" id="S7PUG8"/>
<dbReference type="PANTHER" id="PTHR20648">
    <property type="entry name" value="ELONGIN-C"/>
    <property type="match status" value="1"/>
</dbReference>
<evidence type="ECO:0000256" key="1">
    <source>
        <dbReference type="ARBA" id="ARBA00004123"/>
    </source>
</evidence>
<dbReference type="OrthoDB" id="249087at2759"/>